<feature type="transmembrane region" description="Helical" evidence="1">
    <location>
        <begin position="347"/>
        <end position="369"/>
    </location>
</feature>
<feature type="transmembrane region" description="Helical" evidence="1">
    <location>
        <begin position="52"/>
        <end position="72"/>
    </location>
</feature>
<dbReference type="PANTHER" id="PTHR35043">
    <property type="entry name" value="TRANSCRIPTION FACTOR DOMAIN-CONTAINING PROTEIN"/>
    <property type="match status" value="1"/>
</dbReference>
<keyword evidence="1" id="KW-1133">Transmembrane helix</keyword>
<dbReference type="Proteomes" id="UP000076532">
    <property type="component" value="Unassembled WGS sequence"/>
</dbReference>
<feature type="transmembrane region" description="Helical" evidence="1">
    <location>
        <begin position="381"/>
        <end position="409"/>
    </location>
</feature>
<gene>
    <name evidence="3" type="ORF">FIBSPDRAFT_744342</name>
</gene>
<name>A0A166HSK4_9AGAM</name>
<dbReference type="AlphaFoldDB" id="A0A166HSK4"/>
<keyword evidence="1" id="KW-0812">Transmembrane</keyword>
<accession>A0A166HSK4</accession>
<keyword evidence="2" id="KW-0732">Signal</keyword>
<feature type="chain" id="PRO_5007874821" evidence="2">
    <location>
        <begin position="20"/>
        <end position="431"/>
    </location>
</feature>
<feature type="signal peptide" evidence="2">
    <location>
        <begin position="1"/>
        <end position="19"/>
    </location>
</feature>
<dbReference type="EMBL" id="KV417566">
    <property type="protein sequence ID" value="KZP19185.1"/>
    <property type="molecule type" value="Genomic_DNA"/>
</dbReference>
<feature type="transmembrane region" description="Helical" evidence="1">
    <location>
        <begin position="133"/>
        <end position="151"/>
    </location>
</feature>
<sequence>MRLALLLVSLSLLQAGVAPAVSDVTANAASPFLDATSSLTSSSSASDVCDRTLFGIVTSCLTTIFLCFWVAVHPNIPGPNQSWMSMQIETFKLIIVTLVVPEWVLAWAIRQFLQAREYTKRLERARNCHSLCLRFTAWTMTHGFLMTMGGFHSYRRGQPMFPLDGDDVLALVKSRSLVPPTAGELRDKSKGGLSGLCIAVWQTLWFGVQLAARVFQNLAITNLEIMTFAYAALSIAMYFVWFSKPLNMRCPVRVKGEKSVKHTRPLQWFAIIDYITGDQDWLIDLSGEERVPTFWSSCRSTYYDGNSHTSYLPLYADIIALSVAMVFGAVHFAAWSFTFPSLEQQTLWRVCAIAITAIPLSLAMAFAVFDPFRADIQAGFSTYVPLICMSLGALLYIMARILLLVLSFATLRQLPLSAYQTVQWTTWIPHV</sequence>
<feature type="transmembrane region" description="Helical" evidence="1">
    <location>
        <begin position="193"/>
        <end position="212"/>
    </location>
</feature>
<keyword evidence="1" id="KW-0472">Membrane</keyword>
<protein>
    <submittedName>
        <fullName evidence="3">Uncharacterized protein</fullName>
    </submittedName>
</protein>
<proteinExistence type="predicted"/>
<reference evidence="3 4" key="1">
    <citation type="journal article" date="2016" name="Mol. Biol. Evol.">
        <title>Comparative Genomics of Early-Diverging Mushroom-Forming Fungi Provides Insights into the Origins of Lignocellulose Decay Capabilities.</title>
        <authorList>
            <person name="Nagy L.G."/>
            <person name="Riley R."/>
            <person name="Tritt A."/>
            <person name="Adam C."/>
            <person name="Daum C."/>
            <person name="Floudas D."/>
            <person name="Sun H."/>
            <person name="Yadav J.S."/>
            <person name="Pangilinan J."/>
            <person name="Larsson K.H."/>
            <person name="Matsuura K."/>
            <person name="Barry K."/>
            <person name="Labutti K."/>
            <person name="Kuo R."/>
            <person name="Ohm R.A."/>
            <person name="Bhattacharya S.S."/>
            <person name="Shirouzu T."/>
            <person name="Yoshinaga Y."/>
            <person name="Martin F.M."/>
            <person name="Grigoriev I.V."/>
            <person name="Hibbett D.S."/>
        </authorList>
    </citation>
    <scope>NUCLEOTIDE SEQUENCE [LARGE SCALE GENOMIC DNA]</scope>
    <source>
        <strain evidence="3 4">CBS 109695</strain>
    </source>
</reference>
<feature type="transmembrane region" description="Helical" evidence="1">
    <location>
        <begin position="314"/>
        <end position="335"/>
    </location>
</feature>
<keyword evidence="4" id="KW-1185">Reference proteome</keyword>
<feature type="transmembrane region" description="Helical" evidence="1">
    <location>
        <begin position="218"/>
        <end position="241"/>
    </location>
</feature>
<dbReference type="PANTHER" id="PTHR35043:SF7">
    <property type="entry name" value="TRANSCRIPTION FACTOR DOMAIN-CONTAINING PROTEIN"/>
    <property type="match status" value="1"/>
</dbReference>
<evidence type="ECO:0000256" key="2">
    <source>
        <dbReference type="SAM" id="SignalP"/>
    </source>
</evidence>
<evidence type="ECO:0000256" key="1">
    <source>
        <dbReference type="SAM" id="Phobius"/>
    </source>
</evidence>
<organism evidence="3 4">
    <name type="scientific">Athelia psychrophila</name>
    <dbReference type="NCBI Taxonomy" id="1759441"/>
    <lineage>
        <taxon>Eukaryota</taxon>
        <taxon>Fungi</taxon>
        <taxon>Dikarya</taxon>
        <taxon>Basidiomycota</taxon>
        <taxon>Agaricomycotina</taxon>
        <taxon>Agaricomycetes</taxon>
        <taxon>Agaricomycetidae</taxon>
        <taxon>Atheliales</taxon>
        <taxon>Atheliaceae</taxon>
        <taxon>Athelia</taxon>
    </lineage>
</organism>
<feature type="transmembrane region" description="Helical" evidence="1">
    <location>
        <begin position="93"/>
        <end position="113"/>
    </location>
</feature>
<dbReference type="OrthoDB" id="9451547at2759"/>
<evidence type="ECO:0000313" key="3">
    <source>
        <dbReference type="EMBL" id="KZP19185.1"/>
    </source>
</evidence>
<evidence type="ECO:0000313" key="4">
    <source>
        <dbReference type="Proteomes" id="UP000076532"/>
    </source>
</evidence>